<gene>
    <name evidence="2" type="ORF">O181_052106</name>
</gene>
<proteinExistence type="predicted"/>
<organism evidence="2 3">
    <name type="scientific">Austropuccinia psidii MF-1</name>
    <dbReference type="NCBI Taxonomy" id="1389203"/>
    <lineage>
        <taxon>Eukaryota</taxon>
        <taxon>Fungi</taxon>
        <taxon>Dikarya</taxon>
        <taxon>Basidiomycota</taxon>
        <taxon>Pucciniomycotina</taxon>
        <taxon>Pucciniomycetes</taxon>
        <taxon>Pucciniales</taxon>
        <taxon>Sphaerophragmiaceae</taxon>
        <taxon>Austropuccinia</taxon>
    </lineage>
</organism>
<feature type="region of interest" description="Disordered" evidence="1">
    <location>
        <begin position="49"/>
        <end position="95"/>
    </location>
</feature>
<dbReference type="Proteomes" id="UP000765509">
    <property type="component" value="Unassembled WGS sequence"/>
</dbReference>
<dbReference type="AlphaFoldDB" id="A0A9Q3E4Z3"/>
<evidence type="ECO:0000313" key="3">
    <source>
        <dbReference type="Proteomes" id="UP000765509"/>
    </source>
</evidence>
<name>A0A9Q3E4Z3_9BASI</name>
<comment type="caution">
    <text evidence="2">The sequence shown here is derived from an EMBL/GenBank/DDBJ whole genome shotgun (WGS) entry which is preliminary data.</text>
</comment>
<feature type="compositionally biased region" description="Polar residues" evidence="1">
    <location>
        <begin position="49"/>
        <end position="62"/>
    </location>
</feature>
<dbReference type="EMBL" id="AVOT02022773">
    <property type="protein sequence ID" value="MBW0512391.1"/>
    <property type="molecule type" value="Genomic_DNA"/>
</dbReference>
<sequence>MHEFLPNPEKIPGPSQHLQVTQWMASLYGKEEHDAFNSRIEGKIPSTIQASAKNSPISQQQKLQHEKAATSSKQGQRQGPSHKALQPGIQNPKHLSRMPWGVYFRWPEQ</sequence>
<feature type="compositionally biased region" description="Polar residues" evidence="1">
    <location>
        <begin position="69"/>
        <end position="79"/>
    </location>
</feature>
<accession>A0A9Q3E4Z3</accession>
<reference evidence="2" key="1">
    <citation type="submission" date="2021-03" db="EMBL/GenBank/DDBJ databases">
        <title>Draft genome sequence of rust myrtle Austropuccinia psidii MF-1, a brazilian biotype.</title>
        <authorList>
            <person name="Quecine M.C."/>
            <person name="Pachon D.M.R."/>
            <person name="Bonatelli M.L."/>
            <person name="Correr F.H."/>
            <person name="Franceschini L.M."/>
            <person name="Leite T.F."/>
            <person name="Margarido G.R.A."/>
            <person name="Almeida C.A."/>
            <person name="Ferrarezi J.A."/>
            <person name="Labate C.A."/>
        </authorList>
    </citation>
    <scope>NUCLEOTIDE SEQUENCE</scope>
    <source>
        <strain evidence="2">MF-1</strain>
    </source>
</reference>
<keyword evidence="3" id="KW-1185">Reference proteome</keyword>
<evidence type="ECO:0000313" key="2">
    <source>
        <dbReference type="EMBL" id="MBW0512391.1"/>
    </source>
</evidence>
<evidence type="ECO:0000256" key="1">
    <source>
        <dbReference type="SAM" id="MobiDB-lite"/>
    </source>
</evidence>
<protein>
    <submittedName>
        <fullName evidence="2">Uncharacterized protein</fullName>
    </submittedName>
</protein>